<evidence type="ECO:0000256" key="1">
    <source>
        <dbReference type="SAM" id="MobiDB-lite"/>
    </source>
</evidence>
<organism evidence="2 3">
    <name type="scientific">Brassicogethes aeneus</name>
    <name type="common">Rape pollen beetle</name>
    <name type="synonym">Meligethes aeneus</name>
    <dbReference type="NCBI Taxonomy" id="1431903"/>
    <lineage>
        <taxon>Eukaryota</taxon>
        <taxon>Metazoa</taxon>
        <taxon>Ecdysozoa</taxon>
        <taxon>Arthropoda</taxon>
        <taxon>Hexapoda</taxon>
        <taxon>Insecta</taxon>
        <taxon>Pterygota</taxon>
        <taxon>Neoptera</taxon>
        <taxon>Endopterygota</taxon>
        <taxon>Coleoptera</taxon>
        <taxon>Polyphaga</taxon>
        <taxon>Cucujiformia</taxon>
        <taxon>Nitidulidae</taxon>
        <taxon>Meligethinae</taxon>
        <taxon>Brassicogethes</taxon>
    </lineage>
</organism>
<feature type="region of interest" description="Disordered" evidence="1">
    <location>
        <begin position="234"/>
        <end position="260"/>
    </location>
</feature>
<dbReference type="Proteomes" id="UP001154078">
    <property type="component" value="Chromosome 6"/>
</dbReference>
<sequence>MTAVASDFPDVTRFILWSDSCVPQNKNSVMTVALKKFLQENPNILQITQKFCEPGHSSIQEVDNVHSQIEKKLANMKIYSPLGLLRALKEVNRKSPFYVSHMQLQNFKDYQGASKSYNFKNIPYCALKVLKYLSNKPMQVYFKLSHSEVEDFKVCSIVSQMTRKNSAAAMVNLPVIKICSAPRECLLPEDKVYCLYKLFKYLPEVDKTYIRTLFYQYKDEQNIKKLKKKFKSLENENNPKLNKKSESKTKPNKNKDKTLM</sequence>
<dbReference type="EMBL" id="OV121137">
    <property type="protein sequence ID" value="CAH0558614.1"/>
    <property type="molecule type" value="Genomic_DNA"/>
</dbReference>
<evidence type="ECO:0000313" key="2">
    <source>
        <dbReference type="EMBL" id="CAH0558614.1"/>
    </source>
</evidence>
<feature type="compositionally biased region" description="Basic and acidic residues" evidence="1">
    <location>
        <begin position="243"/>
        <end position="260"/>
    </location>
</feature>
<gene>
    <name evidence="2" type="ORF">MELIAE_LOCUS8906</name>
</gene>
<proteinExistence type="predicted"/>
<reference evidence="2" key="1">
    <citation type="submission" date="2021-12" db="EMBL/GenBank/DDBJ databases">
        <authorList>
            <person name="King R."/>
        </authorList>
    </citation>
    <scope>NUCLEOTIDE SEQUENCE</scope>
</reference>
<name>A0A9P0BA34_BRAAE</name>
<dbReference type="AlphaFoldDB" id="A0A9P0BA34"/>
<keyword evidence="3" id="KW-1185">Reference proteome</keyword>
<protein>
    <submittedName>
        <fullName evidence="2">Uncharacterized protein</fullName>
    </submittedName>
</protein>
<dbReference type="OrthoDB" id="6750148at2759"/>
<evidence type="ECO:0000313" key="3">
    <source>
        <dbReference type="Proteomes" id="UP001154078"/>
    </source>
</evidence>
<accession>A0A9P0BA34</accession>